<dbReference type="Pfam" id="PF06808">
    <property type="entry name" value="DctM"/>
    <property type="match status" value="1"/>
</dbReference>
<comment type="subunit">
    <text evidence="7">The complex comprises the extracytoplasmic solute receptor protein and the two transmembrane proteins.</text>
</comment>
<evidence type="ECO:0000256" key="7">
    <source>
        <dbReference type="RuleBase" id="RU369079"/>
    </source>
</evidence>
<feature type="transmembrane region" description="Helical" evidence="7">
    <location>
        <begin position="271"/>
        <end position="294"/>
    </location>
</feature>
<protein>
    <recommendedName>
        <fullName evidence="7">TRAP transporter large permease protein</fullName>
    </recommendedName>
</protein>
<feature type="transmembrane region" description="Helical" evidence="7">
    <location>
        <begin position="170"/>
        <end position="191"/>
    </location>
</feature>
<comment type="subcellular location">
    <subcellularLocation>
        <location evidence="1 7">Cell inner membrane</location>
        <topology evidence="1 7">Multi-pass membrane protein</topology>
    </subcellularLocation>
</comment>
<dbReference type="Proteomes" id="UP001597108">
    <property type="component" value="Unassembled WGS sequence"/>
</dbReference>
<dbReference type="PIRSF" id="PIRSF006066">
    <property type="entry name" value="HI0050"/>
    <property type="match status" value="1"/>
</dbReference>
<comment type="similarity">
    <text evidence="7">Belongs to the TRAP transporter large permease family.</text>
</comment>
<evidence type="ECO:0000256" key="2">
    <source>
        <dbReference type="ARBA" id="ARBA00022475"/>
    </source>
</evidence>
<name>A0ABW3ISC9_9RHOB</name>
<feature type="transmembrane region" description="Helical" evidence="7">
    <location>
        <begin position="314"/>
        <end position="343"/>
    </location>
</feature>
<keyword evidence="3 7" id="KW-0997">Cell inner membrane</keyword>
<proteinExistence type="inferred from homology"/>
<evidence type="ECO:0000256" key="3">
    <source>
        <dbReference type="ARBA" id="ARBA00022519"/>
    </source>
</evidence>
<feature type="transmembrane region" description="Helical" evidence="7">
    <location>
        <begin position="46"/>
        <end position="66"/>
    </location>
</feature>
<dbReference type="EMBL" id="JBHTJT010000029">
    <property type="protein sequence ID" value="MFD0980668.1"/>
    <property type="molecule type" value="Genomic_DNA"/>
</dbReference>
<feature type="domain" description="TRAP C4-dicarboxylate transport system permease DctM subunit" evidence="8">
    <location>
        <begin position="8"/>
        <end position="417"/>
    </location>
</feature>
<feature type="transmembrane region" description="Helical" evidence="7">
    <location>
        <begin position="6"/>
        <end position="34"/>
    </location>
</feature>
<keyword evidence="7" id="KW-0813">Transport</keyword>
<accession>A0ABW3ISC9</accession>
<evidence type="ECO:0000313" key="9">
    <source>
        <dbReference type="EMBL" id="MFD0980668.1"/>
    </source>
</evidence>
<feature type="transmembrane region" description="Helical" evidence="7">
    <location>
        <begin position="241"/>
        <end position="259"/>
    </location>
</feature>
<keyword evidence="6 7" id="KW-0472">Membrane</keyword>
<keyword evidence="10" id="KW-1185">Reference proteome</keyword>
<feature type="transmembrane region" description="Helical" evidence="7">
    <location>
        <begin position="98"/>
        <end position="121"/>
    </location>
</feature>
<keyword evidence="4 7" id="KW-0812">Transmembrane</keyword>
<organism evidence="9 10">
    <name type="scientific">Tropicimonas aquimaris</name>
    <dbReference type="NCBI Taxonomy" id="914152"/>
    <lineage>
        <taxon>Bacteria</taxon>
        <taxon>Pseudomonadati</taxon>
        <taxon>Pseudomonadota</taxon>
        <taxon>Alphaproteobacteria</taxon>
        <taxon>Rhodobacterales</taxon>
        <taxon>Roseobacteraceae</taxon>
        <taxon>Tropicimonas</taxon>
    </lineage>
</organism>
<evidence type="ECO:0000256" key="5">
    <source>
        <dbReference type="ARBA" id="ARBA00022989"/>
    </source>
</evidence>
<dbReference type="InterPro" id="IPR010656">
    <property type="entry name" value="DctM"/>
</dbReference>
<feature type="transmembrane region" description="Helical" evidence="7">
    <location>
        <begin position="397"/>
        <end position="422"/>
    </location>
</feature>
<evidence type="ECO:0000259" key="8">
    <source>
        <dbReference type="Pfam" id="PF06808"/>
    </source>
</evidence>
<dbReference type="NCBIfam" id="TIGR00786">
    <property type="entry name" value="dctM"/>
    <property type="match status" value="1"/>
</dbReference>
<gene>
    <name evidence="9" type="ORF">ACFQ2S_13520</name>
</gene>
<evidence type="ECO:0000256" key="6">
    <source>
        <dbReference type="ARBA" id="ARBA00023136"/>
    </source>
</evidence>
<evidence type="ECO:0000256" key="4">
    <source>
        <dbReference type="ARBA" id="ARBA00022692"/>
    </source>
</evidence>
<feature type="transmembrane region" description="Helical" evidence="7">
    <location>
        <begin position="133"/>
        <end position="150"/>
    </location>
</feature>
<keyword evidence="5 7" id="KW-1133">Transmembrane helix</keyword>
<feature type="transmembrane region" description="Helical" evidence="7">
    <location>
        <begin position="355"/>
        <end position="377"/>
    </location>
</feature>
<reference evidence="10" key="1">
    <citation type="journal article" date="2019" name="Int. J. Syst. Evol. Microbiol.">
        <title>The Global Catalogue of Microorganisms (GCM) 10K type strain sequencing project: providing services to taxonomists for standard genome sequencing and annotation.</title>
        <authorList>
            <consortium name="The Broad Institute Genomics Platform"/>
            <consortium name="The Broad Institute Genome Sequencing Center for Infectious Disease"/>
            <person name="Wu L."/>
            <person name="Ma J."/>
        </authorList>
    </citation>
    <scope>NUCLEOTIDE SEQUENCE [LARGE SCALE GENOMIC DNA]</scope>
    <source>
        <strain evidence="10">CCUG 60524</strain>
    </source>
</reference>
<evidence type="ECO:0000256" key="1">
    <source>
        <dbReference type="ARBA" id="ARBA00004429"/>
    </source>
</evidence>
<comment type="function">
    <text evidence="7">Part of the tripartite ATP-independent periplasmic (TRAP) transport system.</text>
</comment>
<comment type="caution">
    <text evidence="9">The sequence shown here is derived from an EMBL/GenBank/DDBJ whole genome shotgun (WGS) entry which is preliminary data.</text>
</comment>
<dbReference type="InterPro" id="IPR004681">
    <property type="entry name" value="TRAP_DctM"/>
</dbReference>
<feature type="transmembrane region" description="Helical" evidence="7">
    <location>
        <begin position="203"/>
        <end position="235"/>
    </location>
</feature>
<evidence type="ECO:0000313" key="10">
    <source>
        <dbReference type="Proteomes" id="UP001597108"/>
    </source>
</evidence>
<dbReference type="PANTHER" id="PTHR33362">
    <property type="entry name" value="SIALIC ACID TRAP TRANSPORTER PERMEASE PROTEIN SIAT-RELATED"/>
    <property type="match status" value="1"/>
</dbReference>
<keyword evidence="2" id="KW-1003">Cell membrane</keyword>
<sequence length="427" mass="44924">MATFILVGGLFGLLLLGMPVAFSLLLSSLALILYEGKLPLLIVAQRLANALDSFPLLAIPLFILAAEIMNNSGATERIFRLANTILGRIRGGLGHVNIAASMLFSGMSGSAVADAAGLGAIEIRAMKKAGYDNGFAAAVTAASSTIGPIIPPSVPIVLFGVISGAPIGDLFLAGFVPGILMGLAMMAYIAVIAKRRNFPRDEAFAGLPAIFSAFIEAFPSLLLPVIILGGIWGGIMSPTEAAAAAVLYSLFLGIVVHRTMRIRDFIESIRLGARSTATIMLIVASANIYGWLVSTQQIPQAVQGMLMTVTSDPTWLLIIIAIVLLIMGMFMELIAILAIAVPVFLPVAVAAGVDVIHFGIVTVLTLMIGLLTPPFGLNLFIVQQVSGAPYSAILKETWPFIAILILLLIPVIVFPSISLFLVEVFSS</sequence>
<dbReference type="RefSeq" id="WP_386075200.1">
    <property type="nucleotide sequence ID" value="NZ_JBHTJT010000029.1"/>
</dbReference>